<evidence type="ECO:0000256" key="2">
    <source>
        <dbReference type="SAM" id="Phobius"/>
    </source>
</evidence>
<feature type="transmembrane region" description="Helical" evidence="2">
    <location>
        <begin position="34"/>
        <end position="53"/>
    </location>
</feature>
<feature type="transmembrane region" description="Helical" evidence="2">
    <location>
        <begin position="223"/>
        <end position="243"/>
    </location>
</feature>
<accession>A0ABW9A5G8</accession>
<feature type="transmembrane region" description="Helical" evidence="2">
    <location>
        <begin position="141"/>
        <end position="160"/>
    </location>
</feature>
<feature type="transmembrane region" description="Helical" evidence="2">
    <location>
        <begin position="106"/>
        <end position="129"/>
    </location>
</feature>
<sequence>MFDSINEHLNVVATFVSLAILVAVYFAFKFRIDFWWLNFWYSLPFIGKIARLSSDTTRYAKDKTWTNAERTLCEDYKQYIHFTGEAELTKRLVYLAKANDLGRKPLPAWLVFVLGLLVIAEGLGFSYLLGSWMAMEGSENTRTLLMVAIVLVLCVILVFVTHSAGHQLYRTNLIKASAKDWRDAGQPGSFKTANIMLNGDQSVDDKEAEYTQCVNRVGTSGSYVMVGIAIAVILVIAITSTWMRVKHLENEQTQETTQVAAAATSAPASGNPFAGGLALPQDVLKPQQDAEQKGRADGRKAVADEGMAAFLMMAFIFVVTQVVGIAAGFKWGFAGKESKAAYTGTRGFSTYEDYQAFYAPIIQVAQAKLQTLQQRLAERGSNIGLDLQKAFDDYLNETQRQRPLGTVASEATTAAKSALPVEKESSATPTLEEAIARFDELKSNQDIAKKYVLGLEPALREQLTAAIKERKAREEAERQMEKAKSDERQLDELF</sequence>
<name>A0ABW9A5G8_9BURK</name>
<feature type="region of interest" description="Disordered" evidence="1">
    <location>
        <begin position="470"/>
        <end position="494"/>
    </location>
</feature>
<evidence type="ECO:0000313" key="4">
    <source>
        <dbReference type="Proteomes" id="UP001629246"/>
    </source>
</evidence>
<proteinExistence type="predicted"/>
<organism evidence="3 4">
    <name type="scientific">Herbaspirillum lusitanum</name>
    <dbReference type="NCBI Taxonomy" id="213312"/>
    <lineage>
        <taxon>Bacteria</taxon>
        <taxon>Pseudomonadati</taxon>
        <taxon>Pseudomonadota</taxon>
        <taxon>Betaproteobacteria</taxon>
        <taxon>Burkholderiales</taxon>
        <taxon>Oxalobacteraceae</taxon>
        <taxon>Herbaspirillum</taxon>
    </lineage>
</organism>
<feature type="transmembrane region" description="Helical" evidence="2">
    <location>
        <begin position="9"/>
        <end position="28"/>
    </location>
</feature>
<protein>
    <submittedName>
        <fullName evidence="3">Uncharacterized protein</fullName>
    </submittedName>
</protein>
<keyword evidence="2" id="KW-0472">Membrane</keyword>
<dbReference type="Proteomes" id="UP001629246">
    <property type="component" value="Unassembled WGS sequence"/>
</dbReference>
<gene>
    <name evidence="3" type="ORF">PQR62_06650</name>
</gene>
<feature type="transmembrane region" description="Helical" evidence="2">
    <location>
        <begin position="307"/>
        <end position="329"/>
    </location>
</feature>
<evidence type="ECO:0000256" key="1">
    <source>
        <dbReference type="SAM" id="MobiDB-lite"/>
    </source>
</evidence>
<dbReference type="RefSeq" id="WP_408156070.1">
    <property type="nucleotide sequence ID" value="NZ_JAQQFM010000003.1"/>
</dbReference>
<keyword evidence="2" id="KW-1133">Transmembrane helix</keyword>
<comment type="caution">
    <text evidence="3">The sequence shown here is derived from an EMBL/GenBank/DDBJ whole genome shotgun (WGS) entry which is preliminary data.</text>
</comment>
<dbReference type="EMBL" id="JAQQFM010000003">
    <property type="protein sequence ID" value="MFL9923933.1"/>
    <property type="molecule type" value="Genomic_DNA"/>
</dbReference>
<keyword evidence="2" id="KW-0812">Transmembrane</keyword>
<evidence type="ECO:0000313" key="3">
    <source>
        <dbReference type="EMBL" id="MFL9923933.1"/>
    </source>
</evidence>
<keyword evidence="4" id="KW-1185">Reference proteome</keyword>
<reference evidence="3 4" key="1">
    <citation type="journal article" date="2024" name="Chem. Sci.">
        <title>Discovery of megapolipeptins by genome mining of a Burkholderiales bacteria collection.</title>
        <authorList>
            <person name="Paulo B.S."/>
            <person name="Recchia M.J.J."/>
            <person name="Lee S."/>
            <person name="Fergusson C.H."/>
            <person name="Romanowski S.B."/>
            <person name="Hernandez A."/>
            <person name="Krull N."/>
            <person name="Liu D.Y."/>
            <person name="Cavanagh H."/>
            <person name="Bos A."/>
            <person name="Gray C.A."/>
            <person name="Murphy B.T."/>
            <person name="Linington R.G."/>
            <person name="Eustaquio A.S."/>
        </authorList>
    </citation>
    <scope>NUCLEOTIDE SEQUENCE [LARGE SCALE GENOMIC DNA]</scope>
    <source>
        <strain evidence="3 4">RL21-008-BIB-A</strain>
    </source>
</reference>